<evidence type="ECO:0000313" key="3">
    <source>
        <dbReference type="EMBL" id="HIT98704.1"/>
    </source>
</evidence>
<organism evidence="3 4">
    <name type="scientific">Candidatus Allocopromorpha excrementavium</name>
    <dbReference type="NCBI Taxonomy" id="2840741"/>
    <lineage>
        <taxon>Bacteria</taxon>
        <taxon>Bacillati</taxon>
        <taxon>Bacillota</taxon>
        <taxon>Clostridia</taxon>
        <taxon>Eubacteriales</taxon>
        <taxon>Eubacteriaceae</taxon>
        <taxon>Eubacteriaceae incertae sedis</taxon>
        <taxon>Candidatus Allocopromorpha</taxon>
    </lineage>
</organism>
<dbReference type="Proteomes" id="UP000824159">
    <property type="component" value="Unassembled WGS sequence"/>
</dbReference>
<dbReference type="EMBL" id="DVLX01000007">
    <property type="protein sequence ID" value="HIT98704.1"/>
    <property type="molecule type" value="Genomic_DNA"/>
</dbReference>
<accession>A0A9D1KUQ8</accession>
<reference evidence="3" key="1">
    <citation type="submission" date="2020-10" db="EMBL/GenBank/DDBJ databases">
        <authorList>
            <person name="Gilroy R."/>
        </authorList>
    </citation>
    <scope>NUCLEOTIDE SEQUENCE</scope>
    <source>
        <strain evidence="3">CHK176-22527</strain>
    </source>
</reference>
<proteinExistence type="predicted"/>
<comment type="caution">
    <text evidence="3">The sequence shown here is derived from an EMBL/GenBank/DDBJ whole genome shotgun (WGS) entry which is preliminary data.</text>
</comment>
<dbReference type="Gene3D" id="3.40.50.300">
    <property type="entry name" value="P-loop containing nucleotide triphosphate hydrolases"/>
    <property type="match status" value="1"/>
</dbReference>
<sequence length="711" mass="81568">MTNIIKIQNCNCIKNADITIIENCLNIKYGVNGTGKSTIGLALSSAVEPEQSKLMELCPYGADESKEEEIPKVLSFPYHSVKVFNEDYVRGYLFKGNGFFDDPFQVFLNSDKCNQLMDKITELLADLQGVFLESDNIRGLKDFLPEYFAATKYKDGSIAKTGGVGEFLKGNGGGFENYKELDSYRPFYEGRKLGEVAKWAKWRREGIDQMNGEHCPFCTHEMENEKIETQNNVIKKVFKNSALSTANAVLEYIKRAVDLNYITADSIETLEGYIGNKNKSTELFAELNQLAIETEYLLGKIEKIYQFKPMNVTHEQLEEIDSNLEDMKIDMRQISKFYSTPLIIELVNNIVERVEELRNNTRKLKNLFITHERKLNELIESRKEDINQFLALAGFPYIFELKPDGEKKALTYLIPAYSEGGQVPEPAKHLSWGEKNAFALVMFMFEAISESPDLIVLDDPISSFDTNKKFAVVRRLFDNQKDSFRDRTVLMLTHDLQPIIDYIHGSFFKRFGLTTPVNAMWLQNENGNIQEKIINQDDLRNIVELTKAIAQNVTYSMAARVVNLRKYIELTRVDFAAQPIYEILSNLIHGRSRALDKEGNELSKEVFDSGCADIQEYLSGLTYDNILADLTDDKLQELIENASDYEKVIAIRLKLERNPELFAQLRKQSPATFKFINETNHIENDYVFQLDPLKFYCVPAFYLDELKACIQ</sequence>
<dbReference type="AlphaFoldDB" id="A0A9D1KUQ8"/>
<dbReference type="SUPFAM" id="SSF52540">
    <property type="entry name" value="P-loop containing nucleoside triphosphate hydrolases"/>
    <property type="match status" value="1"/>
</dbReference>
<evidence type="ECO:0000313" key="4">
    <source>
        <dbReference type="Proteomes" id="UP000824159"/>
    </source>
</evidence>
<reference evidence="3" key="2">
    <citation type="journal article" date="2021" name="PeerJ">
        <title>Extensive microbial diversity within the chicken gut microbiome revealed by metagenomics and culture.</title>
        <authorList>
            <person name="Gilroy R."/>
            <person name="Ravi A."/>
            <person name="Getino M."/>
            <person name="Pursley I."/>
            <person name="Horton D.L."/>
            <person name="Alikhan N.F."/>
            <person name="Baker D."/>
            <person name="Gharbi K."/>
            <person name="Hall N."/>
            <person name="Watson M."/>
            <person name="Adriaenssens E.M."/>
            <person name="Foster-Nyarko E."/>
            <person name="Jarju S."/>
            <person name="Secka A."/>
            <person name="Antonio M."/>
            <person name="Oren A."/>
            <person name="Chaudhuri R.R."/>
            <person name="La Ragione R."/>
            <person name="Hildebrand F."/>
            <person name="Pallen M.J."/>
        </authorList>
    </citation>
    <scope>NUCLEOTIDE SEQUENCE</scope>
    <source>
        <strain evidence="3">CHK176-22527</strain>
    </source>
</reference>
<name>A0A9D1KUQ8_9FIRM</name>
<dbReference type="InterPro" id="IPR026866">
    <property type="entry name" value="CR006_AAA"/>
</dbReference>
<gene>
    <name evidence="3" type="ORF">IAD12_00425</name>
</gene>
<evidence type="ECO:0000256" key="1">
    <source>
        <dbReference type="SAM" id="Coils"/>
    </source>
</evidence>
<dbReference type="Pfam" id="PF13166">
    <property type="entry name" value="AAA_13"/>
    <property type="match status" value="1"/>
</dbReference>
<keyword evidence="1" id="KW-0175">Coiled coil</keyword>
<feature type="coiled-coil region" evidence="1">
    <location>
        <begin position="347"/>
        <end position="374"/>
    </location>
</feature>
<protein>
    <submittedName>
        <fullName evidence="3">AAA family ATPase</fullName>
    </submittedName>
</protein>
<feature type="domain" description="Protein CR006 P-loop" evidence="2">
    <location>
        <begin position="318"/>
        <end position="497"/>
    </location>
</feature>
<dbReference type="InterPro" id="IPR027417">
    <property type="entry name" value="P-loop_NTPase"/>
</dbReference>
<evidence type="ECO:0000259" key="2">
    <source>
        <dbReference type="Pfam" id="PF13166"/>
    </source>
</evidence>